<dbReference type="EMBL" id="KB297620">
    <property type="protein sequence ID" value="ELU10297.1"/>
    <property type="molecule type" value="Genomic_DNA"/>
</dbReference>
<dbReference type="PANTHER" id="PTHR34153:SF2">
    <property type="entry name" value="SI:CH211-262H13.3-RELATED"/>
    <property type="match status" value="1"/>
</dbReference>
<evidence type="ECO:0000313" key="3">
    <source>
        <dbReference type="EMBL" id="ELU10297.1"/>
    </source>
</evidence>
<sequence length="348" mass="39163">MKTEMSNSFKFQVAELSQVNVKNEVVDEHGASFTNSLNEAHPGILNGEVEEEEEVSDFYIEEEENPVAKKLKPSTVNVVTIEPDEGEDPTQQCFHSIASRTSRYQANSTSSQSSEIESARMNAAHLPQSSLMFGKPDTVRHHPLLVEPAIAVSAVEKHLLSCIEQQSLMIRDLLHNQQCMQQNQRCMQQTMEAILRRSREPSARSASPSSVPLCHQLPLQNTAQFDEVEKQLKENPADLDTLTTSLSSHSTSNTHLDKCVISILKAVLTEELAQKFNFCGKGKKRAFKGTQLQKAINQSVRKISSFYGANYGSIEEVVKKWLRNAPARFERRNLRKALRNAKDIRIQE</sequence>
<dbReference type="EnsemblMetazoa" id="CapteT228629">
    <property type="protein sequence ID" value="CapteP228629"/>
    <property type="gene ID" value="CapteG228629"/>
</dbReference>
<feature type="compositionally biased region" description="Low complexity" evidence="1">
    <location>
        <begin position="102"/>
        <end position="119"/>
    </location>
</feature>
<organism evidence="3">
    <name type="scientific">Capitella teleta</name>
    <name type="common">Polychaete worm</name>
    <dbReference type="NCBI Taxonomy" id="283909"/>
    <lineage>
        <taxon>Eukaryota</taxon>
        <taxon>Metazoa</taxon>
        <taxon>Spiralia</taxon>
        <taxon>Lophotrochozoa</taxon>
        <taxon>Annelida</taxon>
        <taxon>Polychaeta</taxon>
        <taxon>Sedentaria</taxon>
        <taxon>Scolecida</taxon>
        <taxon>Capitellidae</taxon>
        <taxon>Capitella</taxon>
    </lineage>
</organism>
<evidence type="ECO:0000313" key="4">
    <source>
        <dbReference type="EnsemblMetazoa" id="CapteP228629"/>
    </source>
</evidence>
<evidence type="ECO:0000313" key="5">
    <source>
        <dbReference type="Proteomes" id="UP000014760"/>
    </source>
</evidence>
<dbReference type="OrthoDB" id="6776294at2759"/>
<protein>
    <recommendedName>
        <fullName evidence="2">DUF4806 domain-containing protein</fullName>
    </recommendedName>
</protein>
<name>R7UVL7_CAPTE</name>
<reference evidence="5" key="1">
    <citation type="submission" date="2012-12" db="EMBL/GenBank/DDBJ databases">
        <authorList>
            <person name="Hellsten U."/>
            <person name="Grimwood J."/>
            <person name="Chapman J.A."/>
            <person name="Shapiro H."/>
            <person name="Aerts A."/>
            <person name="Otillar R.P."/>
            <person name="Terry A.Y."/>
            <person name="Boore J.L."/>
            <person name="Simakov O."/>
            <person name="Marletaz F."/>
            <person name="Cho S.-J."/>
            <person name="Edsinger-Gonzales E."/>
            <person name="Havlak P."/>
            <person name="Kuo D.-H."/>
            <person name="Larsson T."/>
            <person name="Lv J."/>
            <person name="Arendt D."/>
            <person name="Savage R."/>
            <person name="Osoegawa K."/>
            <person name="de Jong P."/>
            <person name="Lindberg D.R."/>
            <person name="Seaver E.C."/>
            <person name="Weisblat D.A."/>
            <person name="Putnam N.H."/>
            <person name="Grigoriev I.V."/>
            <person name="Rokhsar D.S."/>
        </authorList>
    </citation>
    <scope>NUCLEOTIDE SEQUENCE</scope>
    <source>
        <strain evidence="5">I ESC-2004</strain>
    </source>
</reference>
<dbReference type="HOGENOM" id="CLU_797521_0_0_1"/>
<dbReference type="STRING" id="283909.R7UVL7"/>
<feature type="domain" description="DUF4806" evidence="2">
    <location>
        <begin position="217"/>
        <end position="291"/>
    </location>
</feature>
<dbReference type="Proteomes" id="UP000014760">
    <property type="component" value="Unassembled WGS sequence"/>
</dbReference>
<evidence type="ECO:0000259" key="2">
    <source>
        <dbReference type="Pfam" id="PF16064"/>
    </source>
</evidence>
<dbReference type="InterPro" id="IPR032071">
    <property type="entry name" value="DUF4806"/>
</dbReference>
<keyword evidence="5" id="KW-1185">Reference proteome</keyword>
<proteinExistence type="predicted"/>
<dbReference type="PANTHER" id="PTHR34153">
    <property type="entry name" value="SI:CH211-262H13.3-RELATED-RELATED"/>
    <property type="match status" value="1"/>
</dbReference>
<reference evidence="4" key="3">
    <citation type="submission" date="2015-06" db="UniProtKB">
        <authorList>
            <consortium name="EnsemblMetazoa"/>
        </authorList>
    </citation>
    <scope>IDENTIFICATION</scope>
</reference>
<dbReference type="AlphaFoldDB" id="R7UVL7"/>
<dbReference type="Pfam" id="PF16064">
    <property type="entry name" value="DUF4806"/>
    <property type="match status" value="1"/>
</dbReference>
<gene>
    <name evidence="3" type="ORF">CAPTEDRAFT_228629</name>
</gene>
<reference evidence="3 5" key="2">
    <citation type="journal article" date="2013" name="Nature">
        <title>Insights into bilaterian evolution from three spiralian genomes.</title>
        <authorList>
            <person name="Simakov O."/>
            <person name="Marletaz F."/>
            <person name="Cho S.J."/>
            <person name="Edsinger-Gonzales E."/>
            <person name="Havlak P."/>
            <person name="Hellsten U."/>
            <person name="Kuo D.H."/>
            <person name="Larsson T."/>
            <person name="Lv J."/>
            <person name="Arendt D."/>
            <person name="Savage R."/>
            <person name="Osoegawa K."/>
            <person name="de Jong P."/>
            <person name="Grimwood J."/>
            <person name="Chapman J.A."/>
            <person name="Shapiro H."/>
            <person name="Aerts A."/>
            <person name="Otillar R.P."/>
            <person name="Terry A.Y."/>
            <person name="Boore J.L."/>
            <person name="Grigoriev I.V."/>
            <person name="Lindberg D.R."/>
            <person name="Seaver E.C."/>
            <person name="Weisblat D.A."/>
            <person name="Putnam N.H."/>
            <person name="Rokhsar D.S."/>
        </authorList>
    </citation>
    <scope>NUCLEOTIDE SEQUENCE</scope>
    <source>
        <strain evidence="3 5">I ESC-2004</strain>
    </source>
</reference>
<dbReference type="EMBL" id="AMQN01020739">
    <property type="status" value="NOT_ANNOTATED_CDS"/>
    <property type="molecule type" value="Genomic_DNA"/>
</dbReference>
<evidence type="ECO:0000256" key="1">
    <source>
        <dbReference type="SAM" id="MobiDB-lite"/>
    </source>
</evidence>
<feature type="region of interest" description="Disordered" evidence="1">
    <location>
        <begin position="100"/>
        <end position="119"/>
    </location>
</feature>
<accession>R7UVL7</accession>